<gene>
    <name evidence="1" type="ORF">H2198_008990</name>
</gene>
<dbReference type="Proteomes" id="UP001172386">
    <property type="component" value="Unassembled WGS sequence"/>
</dbReference>
<reference evidence="1" key="1">
    <citation type="submission" date="2022-10" db="EMBL/GenBank/DDBJ databases">
        <title>Culturing micro-colonial fungi from biological soil crusts in the Mojave desert and describing Neophaeococcomyces mojavensis, and introducing the new genera and species Taxawa tesnikishii.</title>
        <authorList>
            <person name="Kurbessoian T."/>
            <person name="Stajich J.E."/>
        </authorList>
    </citation>
    <scope>NUCLEOTIDE SEQUENCE</scope>
    <source>
        <strain evidence="1">JES_112</strain>
    </source>
</reference>
<dbReference type="EMBL" id="JAPDRQ010000237">
    <property type="protein sequence ID" value="KAJ9651757.1"/>
    <property type="molecule type" value="Genomic_DNA"/>
</dbReference>
<evidence type="ECO:0000313" key="1">
    <source>
        <dbReference type="EMBL" id="KAJ9651757.1"/>
    </source>
</evidence>
<sequence>MTMPETVDKVYHVPKSSCERLKNACQPSEPGKYVSTYDYIVSLSWRAAARSRLPFHPEWNIDSQTTILGQAVDIRGKFDEVSSTYIGNAIAPAVTDPVTIASLLDDKDGPARTALACRESILSRMDVGTDFLFGSDFLSASYTNMKAYKTYDFGFGLPICMRLVPPPFDGTMAVYPPRQNAGDNEGLELVLRLEKFCQERVLLDKEFMGLCEEAVSPTHHITVKPALAGLSLIWLSYFILQGFYNIYFHRLRDIPDPLVNRFSSVSRHIAIFRGKHVHIIAALHLKYGPVVRFGPNEVSYITSQAWKDIYGHGRADVFIKDNSFLGVRPHDIEVIMTLQDHKEHARVRRAFNPAFSERAAREQETVLTNYADQMVWRMGENAKNSGAFSRVNLADKFTFAAFDAIADLSFGEPLHLLDRGEYIPWVSIIFDSAKFAAWSGVLQKMLGSPLDKWFASFLLAPFKEKAYAHFKFAADMVDKRLQQTKTERSDVWSFVLRHREDSDATLTLEEMRANAGVTIIGGSETSALCLGTLSFFIMQDQEVYSKLTREIRTNFHNESDICFTRLAKLPYLNACLSETLRIFPPGPAGSPGFVPQGGEQVDGIFLPGGVTVYVTPYASYHHPSNFRDPDSFRPDRWLSTDAYFANDNKDVFQPFSIGPRHCIGKK</sequence>
<proteinExistence type="predicted"/>
<name>A0ACC2ZVU6_9EURO</name>
<organism evidence="1 2">
    <name type="scientific">Neophaeococcomyces mojaviensis</name>
    <dbReference type="NCBI Taxonomy" id="3383035"/>
    <lineage>
        <taxon>Eukaryota</taxon>
        <taxon>Fungi</taxon>
        <taxon>Dikarya</taxon>
        <taxon>Ascomycota</taxon>
        <taxon>Pezizomycotina</taxon>
        <taxon>Eurotiomycetes</taxon>
        <taxon>Chaetothyriomycetidae</taxon>
        <taxon>Chaetothyriales</taxon>
        <taxon>Chaetothyriales incertae sedis</taxon>
        <taxon>Neophaeococcomyces</taxon>
    </lineage>
</organism>
<protein>
    <submittedName>
        <fullName evidence="1">Uncharacterized protein</fullName>
    </submittedName>
</protein>
<keyword evidence="2" id="KW-1185">Reference proteome</keyword>
<evidence type="ECO:0000313" key="2">
    <source>
        <dbReference type="Proteomes" id="UP001172386"/>
    </source>
</evidence>
<accession>A0ACC2ZVU6</accession>
<comment type="caution">
    <text evidence="1">The sequence shown here is derived from an EMBL/GenBank/DDBJ whole genome shotgun (WGS) entry which is preliminary data.</text>
</comment>